<evidence type="ECO:0000313" key="2">
    <source>
        <dbReference type="Proteomes" id="UP000770661"/>
    </source>
</evidence>
<dbReference type="Proteomes" id="UP000770661">
    <property type="component" value="Unassembled WGS sequence"/>
</dbReference>
<accession>A0A8J4YCW1</accession>
<evidence type="ECO:0000313" key="1">
    <source>
        <dbReference type="EMBL" id="KAG0724882.1"/>
    </source>
</evidence>
<sequence>MLRPVGAKTFQDYATLVFLPYIKAQLTKSNRVDIIWDVYHQDSLKNTTRETRGKGVRRRVTTVNSIPGNWQEFMRVDDDKTELFNFLAHQVVETLSTEKEVISTCGENVLCSRVHQDVSSLAPCTHEKADTRMFLHVMDATDNGYRRLLLRTVDTDVVILAVPTVVQFENTQLWIAYERVLKLPLTQPGDIYSLPKQDPSMPSHQLAQRFCSTQNVSFTRADMFGGRHTYELQMFLRQSHGDGKRILQEDGSHCGHCCQKQQCPVQSYYCVTVRRDAGDSANVSKLI</sequence>
<protein>
    <submittedName>
        <fullName evidence="1">Uncharacterized protein</fullName>
    </submittedName>
</protein>
<keyword evidence="2" id="KW-1185">Reference proteome</keyword>
<comment type="caution">
    <text evidence="1">The sequence shown here is derived from an EMBL/GenBank/DDBJ whole genome shotgun (WGS) entry which is preliminary data.</text>
</comment>
<dbReference type="OrthoDB" id="7339946at2759"/>
<organism evidence="1 2">
    <name type="scientific">Chionoecetes opilio</name>
    <name type="common">Atlantic snow crab</name>
    <name type="synonym">Cancer opilio</name>
    <dbReference type="NCBI Taxonomy" id="41210"/>
    <lineage>
        <taxon>Eukaryota</taxon>
        <taxon>Metazoa</taxon>
        <taxon>Ecdysozoa</taxon>
        <taxon>Arthropoda</taxon>
        <taxon>Crustacea</taxon>
        <taxon>Multicrustacea</taxon>
        <taxon>Malacostraca</taxon>
        <taxon>Eumalacostraca</taxon>
        <taxon>Eucarida</taxon>
        <taxon>Decapoda</taxon>
        <taxon>Pleocyemata</taxon>
        <taxon>Brachyura</taxon>
        <taxon>Eubrachyura</taxon>
        <taxon>Majoidea</taxon>
        <taxon>Majidae</taxon>
        <taxon>Chionoecetes</taxon>
    </lineage>
</organism>
<gene>
    <name evidence="1" type="ORF">GWK47_039703</name>
</gene>
<reference evidence="1" key="1">
    <citation type="submission" date="2020-07" db="EMBL/GenBank/DDBJ databases">
        <title>The High-quality genome of the commercially important snow crab, Chionoecetes opilio.</title>
        <authorList>
            <person name="Jeong J.-H."/>
            <person name="Ryu S."/>
        </authorList>
    </citation>
    <scope>NUCLEOTIDE SEQUENCE</scope>
    <source>
        <strain evidence="1">MADBK_172401_WGS</strain>
        <tissue evidence="1">Digestive gland</tissue>
    </source>
</reference>
<proteinExistence type="predicted"/>
<dbReference type="AlphaFoldDB" id="A0A8J4YCW1"/>
<dbReference type="EMBL" id="JACEEZ010006296">
    <property type="protein sequence ID" value="KAG0724882.1"/>
    <property type="molecule type" value="Genomic_DNA"/>
</dbReference>
<name>A0A8J4YCW1_CHIOP</name>